<dbReference type="InterPro" id="IPR012549">
    <property type="entry name" value="EptA-like_N"/>
</dbReference>
<organism evidence="11 12">
    <name type="scientific">Hyphomicrobium denitrificans (strain ATCC 51888 / DSM 1869 / NCIMB 11706 / TK 0415)</name>
    <dbReference type="NCBI Taxonomy" id="582899"/>
    <lineage>
        <taxon>Bacteria</taxon>
        <taxon>Pseudomonadati</taxon>
        <taxon>Pseudomonadota</taxon>
        <taxon>Alphaproteobacteria</taxon>
        <taxon>Hyphomicrobiales</taxon>
        <taxon>Hyphomicrobiaceae</taxon>
        <taxon>Hyphomicrobium</taxon>
    </lineage>
</organism>
<comment type="subcellular location">
    <subcellularLocation>
        <location evidence="1">Cell inner membrane</location>
        <topology evidence="1">Multi-pass membrane protein</topology>
    </subcellularLocation>
</comment>
<dbReference type="eggNOG" id="COG2194">
    <property type="taxonomic scope" value="Bacteria"/>
</dbReference>
<evidence type="ECO:0000256" key="3">
    <source>
        <dbReference type="ARBA" id="ARBA00022519"/>
    </source>
</evidence>
<dbReference type="RefSeq" id="WP_013214116.1">
    <property type="nucleotide sequence ID" value="NC_014313.1"/>
</dbReference>
<protein>
    <submittedName>
        <fullName evidence="11">Sulfatase</fullName>
    </submittedName>
</protein>
<keyword evidence="3" id="KW-0997">Cell inner membrane</keyword>
<dbReference type="CDD" id="cd16017">
    <property type="entry name" value="LptA"/>
    <property type="match status" value="1"/>
</dbReference>
<dbReference type="STRING" id="582899.Hden_0070"/>
<keyword evidence="4" id="KW-0808">Transferase</keyword>
<dbReference type="EMBL" id="CP002083">
    <property type="protein sequence ID" value="ADJ21897.1"/>
    <property type="molecule type" value="Genomic_DNA"/>
</dbReference>
<dbReference type="HOGENOM" id="CLU_018534_1_0_5"/>
<dbReference type="GO" id="GO:0009244">
    <property type="term" value="P:lipopolysaccharide core region biosynthetic process"/>
    <property type="evidence" value="ECO:0007669"/>
    <property type="project" value="TreeGrafter"/>
</dbReference>
<feature type="domain" description="Sulfatase N-terminal" evidence="9">
    <location>
        <begin position="232"/>
        <end position="522"/>
    </location>
</feature>
<evidence type="ECO:0000259" key="10">
    <source>
        <dbReference type="Pfam" id="PF08019"/>
    </source>
</evidence>
<evidence type="ECO:0000256" key="6">
    <source>
        <dbReference type="ARBA" id="ARBA00022989"/>
    </source>
</evidence>
<dbReference type="KEGG" id="hdn:Hden_0070"/>
<evidence type="ECO:0000313" key="12">
    <source>
        <dbReference type="Proteomes" id="UP000002033"/>
    </source>
</evidence>
<dbReference type="PANTHER" id="PTHR30443:SF0">
    <property type="entry name" value="PHOSPHOETHANOLAMINE TRANSFERASE EPTA"/>
    <property type="match status" value="1"/>
</dbReference>
<dbReference type="InterPro" id="IPR040423">
    <property type="entry name" value="PEA_transferase"/>
</dbReference>
<evidence type="ECO:0000256" key="7">
    <source>
        <dbReference type="ARBA" id="ARBA00023136"/>
    </source>
</evidence>
<evidence type="ECO:0000256" key="8">
    <source>
        <dbReference type="SAM" id="Phobius"/>
    </source>
</evidence>
<dbReference type="GO" id="GO:0016776">
    <property type="term" value="F:phosphotransferase activity, phosphate group as acceptor"/>
    <property type="evidence" value="ECO:0007669"/>
    <property type="project" value="TreeGrafter"/>
</dbReference>
<dbReference type="Proteomes" id="UP000002033">
    <property type="component" value="Chromosome"/>
</dbReference>
<dbReference type="GO" id="GO:0005886">
    <property type="term" value="C:plasma membrane"/>
    <property type="evidence" value="ECO:0007669"/>
    <property type="project" value="UniProtKB-SubCell"/>
</dbReference>
<dbReference type="Pfam" id="PF08019">
    <property type="entry name" value="EptA_B_N"/>
    <property type="match status" value="1"/>
</dbReference>
<dbReference type="Pfam" id="PF00884">
    <property type="entry name" value="Sulfatase"/>
    <property type="match status" value="1"/>
</dbReference>
<keyword evidence="6 8" id="KW-1133">Transmembrane helix</keyword>
<feature type="transmembrane region" description="Helical" evidence="8">
    <location>
        <begin position="151"/>
        <end position="176"/>
    </location>
</feature>
<feature type="domain" description="Phosphoethanolamine transferase N-terminal" evidence="10">
    <location>
        <begin position="53"/>
        <end position="202"/>
    </location>
</feature>
<keyword evidence="7 8" id="KW-0472">Membrane</keyword>
<dbReference type="OrthoDB" id="9786870at2"/>
<evidence type="ECO:0000313" key="11">
    <source>
        <dbReference type="EMBL" id="ADJ21897.1"/>
    </source>
</evidence>
<evidence type="ECO:0000256" key="1">
    <source>
        <dbReference type="ARBA" id="ARBA00004429"/>
    </source>
</evidence>
<evidence type="ECO:0000256" key="2">
    <source>
        <dbReference type="ARBA" id="ARBA00022475"/>
    </source>
</evidence>
<feature type="transmembrane region" description="Helical" evidence="8">
    <location>
        <begin position="42"/>
        <end position="61"/>
    </location>
</feature>
<dbReference type="SUPFAM" id="SSF53649">
    <property type="entry name" value="Alkaline phosphatase-like"/>
    <property type="match status" value="1"/>
</dbReference>
<proteinExistence type="predicted"/>
<accession>D8JPK6</accession>
<dbReference type="AlphaFoldDB" id="D8JPK6"/>
<reference evidence="12" key="1">
    <citation type="journal article" date="2011" name="J. Bacteriol.">
        <title>Genome sequences of eight morphologically diverse alphaproteobacteria.</title>
        <authorList>
            <consortium name="US DOE Joint Genome Institute"/>
            <person name="Brown P.J."/>
            <person name="Kysela D.T."/>
            <person name="Buechlein A."/>
            <person name="Hemmerich C."/>
            <person name="Brun Y.V."/>
        </authorList>
    </citation>
    <scope>NUCLEOTIDE SEQUENCE [LARGE SCALE GENOMIC DNA]</scope>
    <source>
        <strain evidence="12">ATCC 51888 / DSM 1869 / NCIB 11706 / TK 0415</strain>
    </source>
</reference>
<keyword evidence="2" id="KW-1003">Cell membrane</keyword>
<keyword evidence="5 8" id="KW-0812">Transmembrane</keyword>
<feature type="transmembrane region" description="Helical" evidence="8">
    <location>
        <begin position="68"/>
        <end position="88"/>
    </location>
</feature>
<gene>
    <name evidence="11" type="ordered locus">Hden_0070</name>
</gene>
<dbReference type="InterPro" id="IPR017850">
    <property type="entry name" value="Alkaline_phosphatase_core_sf"/>
</dbReference>
<sequence length="542" mass="60050">MFKPRRPEILILLLAIYIAVALNYAFWRKLLIAAEPHNFGDWHFVVATLVAAVAALYLILLAISYKPVIRAIVLIVLPVTAAASYFMTEYGIVIDSDMVRNIFETDTREARDLVSLNLVAWVAILGVLPAVLFAAIPWTAQTFKAEALGKVRYAAVAAVMLVLAIFPVWGSFLSIFREQSDLKLTLTPFNYIAATSKYLRKRTVTQAQVISPYGEDAHRAATAQSRGRKSLFVVVVGETARWDHFALNGYSKPTNPMLSKVEGLINYSQAYSCGTDTAQSVPCMFSGFGKAGFTNAKAASRDNLLDILKRADIDVIWRENQAGCKGVCDRVQTETLTGHAAPTFYPSTENFDDVLVDGLDQRIANMQRDTVIVLHMMGSHGPAYWKRYPEKFEVFKPACKVVQFSDCETEHIINAYDNTILYTDHVLARLIGVLSTAESHGVDAGMLYVSDHGESLGEHNMYLHGMPYALAPEAQIHVPMVVWLSPSMREGAGIDASCLVQRSSQRVSHDNLFSSVLGMMDVKTRVYDPALDLFSGCRRRAS</sequence>
<keyword evidence="12" id="KW-1185">Reference proteome</keyword>
<evidence type="ECO:0000259" key="9">
    <source>
        <dbReference type="Pfam" id="PF00884"/>
    </source>
</evidence>
<evidence type="ECO:0000256" key="4">
    <source>
        <dbReference type="ARBA" id="ARBA00022679"/>
    </source>
</evidence>
<feature type="transmembrane region" description="Helical" evidence="8">
    <location>
        <begin position="118"/>
        <end position="139"/>
    </location>
</feature>
<dbReference type="NCBIfam" id="NF028537">
    <property type="entry name" value="P_eth_NH2_trans"/>
    <property type="match status" value="1"/>
</dbReference>
<feature type="transmembrane region" description="Helical" evidence="8">
    <location>
        <begin position="9"/>
        <end position="27"/>
    </location>
</feature>
<dbReference type="InterPro" id="IPR000917">
    <property type="entry name" value="Sulfatase_N"/>
</dbReference>
<dbReference type="Gene3D" id="3.40.720.10">
    <property type="entry name" value="Alkaline Phosphatase, subunit A"/>
    <property type="match status" value="1"/>
</dbReference>
<dbReference type="PANTHER" id="PTHR30443">
    <property type="entry name" value="INNER MEMBRANE PROTEIN"/>
    <property type="match status" value="1"/>
</dbReference>
<dbReference type="InterPro" id="IPR058130">
    <property type="entry name" value="PEA_transf_C"/>
</dbReference>
<name>D8JPK6_HYPDA</name>
<evidence type="ECO:0000256" key="5">
    <source>
        <dbReference type="ARBA" id="ARBA00022692"/>
    </source>
</evidence>